<gene>
    <name evidence="10" type="ORF">VTJ49DRAFT_2587</name>
</gene>
<evidence type="ECO:0000256" key="4">
    <source>
        <dbReference type="ARBA" id="ARBA00022741"/>
    </source>
</evidence>
<evidence type="ECO:0000256" key="8">
    <source>
        <dbReference type="ARBA" id="ARBA00048679"/>
    </source>
</evidence>
<keyword evidence="6" id="KW-0067">ATP-binding</keyword>
<keyword evidence="2" id="KW-0723">Serine/threonine-protein kinase</keyword>
<reference evidence="10 11" key="1">
    <citation type="journal article" date="2024" name="Commun. Biol.">
        <title>Comparative genomic analysis of thermophilic fungi reveals convergent evolutionary adaptations and gene losses.</title>
        <authorList>
            <person name="Steindorff A.S."/>
            <person name="Aguilar-Pontes M.V."/>
            <person name="Robinson A.J."/>
            <person name="Andreopoulos B."/>
            <person name="LaButti K."/>
            <person name="Kuo A."/>
            <person name="Mondo S."/>
            <person name="Riley R."/>
            <person name="Otillar R."/>
            <person name="Haridas S."/>
            <person name="Lipzen A."/>
            <person name="Grimwood J."/>
            <person name="Schmutz J."/>
            <person name="Clum A."/>
            <person name="Reid I.D."/>
            <person name="Moisan M.C."/>
            <person name="Butler G."/>
            <person name="Nguyen T.T.M."/>
            <person name="Dewar K."/>
            <person name="Conant G."/>
            <person name="Drula E."/>
            <person name="Henrissat B."/>
            <person name="Hansel C."/>
            <person name="Singer S."/>
            <person name="Hutchinson M.I."/>
            <person name="de Vries R.P."/>
            <person name="Natvig D.O."/>
            <person name="Powell A.J."/>
            <person name="Tsang A."/>
            <person name="Grigoriev I.V."/>
        </authorList>
    </citation>
    <scope>NUCLEOTIDE SEQUENCE [LARGE SCALE GENOMIC DNA]</scope>
    <source>
        <strain evidence="10 11">CBS 620.91</strain>
    </source>
</reference>
<evidence type="ECO:0000256" key="1">
    <source>
        <dbReference type="ARBA" id="ARBA00012513"/>
    </source>
</evidence>
<dbReference type="SUPFAM" id="SSF56112">
    <property type="entry name" value="Protein kinase-like (PK-like)"/>
    <property type="match status" value="1"/>
</dbReference>
<evidence type="ECO:0000259" key="9">
    <source>
        <dbReference type="Pfam" id="PF01163"/>
    </source>
</evidence>
<evidence type="ECO:0000313" key="10">
    <source>
        <dbReference type="EMBL" id="KAL1843256.1"/>
    </source>
</evidence>
<evidence type="ECO:0000256" key="2">
    <source>
        <dbReference type="ARBA" id="ARBA00022527"/>
    </source>
</evidence>
<accession>A0ABR3VQN7</accession>
<evidence type="ECO:0000313" key="11">
    <source>
        <dbReference type="Proteomes" id="UP001583172"/>
    </source>
</evidence>
<dbReference type="InterPro" id="IPR011009">
    <property type="entry name" value="Kinase-like_dom_sf"/>
</dbReference>
<evidence type="ECO:0000256" key="6">
    <source>
        <dbReference type="ARBA" id="ARBA00022840"/>
    </source>
</evidence>
<name>A0ABR3VQN7_HUMIN</name>
<protein>
    <recommendedName>
        <fullName evidence="1">non-specific serine/threonine protein kinase</fullName>
        <ecNumber evidence="1">2.7.11.1</ecNumber>
    </recommendedName>
</protein>
<proteinExistence type="predicted"/>
<organism evidence="10 11">
    <name type="scientific">Humicola insolens</name>
    <name type="common">Soft-rot fungus</name>
    <dbReference type="NCBI Taxonomy" id="85995"/>
    <lineage>
        <taxon>Eukaryota</taxon>
        <taxon>Fungi</taxon>
        <taxon>Dikarya</taxon>
        <taxon>Ascomycota</taxon>
        <taxon>Pezizomycotina</taxon>
        <taxon>Sordariomycetes</taxon>
        <taxon>Sordariomycetidae</taxon>
        <taxon>Sordariales</taxon>
        <taxon>Chaetomiaceae</taxon>
        <taxon>Mycothermus</taxon>
    </lineage>
</organism>
<dbReference type="Pfam" id="PF01163">
    <property type="entry name" value="RIO1"/>
    <property type="match status" value="1"/>
</dbReference>
<keyword evidence="11" id="KW-1185">Reference proteome</keyword>
<sequence>MVNKPHPPADRASLINLPQDGGGDGLYKIMVDYHRRPFSVTWKGTWKQLPDLSTFPVVDPNVIVQVLPVPLSPALEAIWSTSKLLGFGAAACVRVSDDQDARFPIVKLAHPDEENLKLIENEFKILKDLQTLDVPVPEISTEPIVDDEGKVCGYRMEKLRTLDQSEKPARKGDVLDALKKLHAAGYCHGDVTDWNVMKDGSDRIVLIDFGFAGRVGDVVPTFIPRWVYESGVFTAEIDVKYVKRFFK</sequence>
<dbReference type="EMBL" id="JAZGSY010000021">
    <property type="protein sequence ID" value="KAL1843256.1"/>
    <property type="molecule type" value="Genomic_DNA"/>
</dbReference>
<dbReference type="Gene3D" id="1.10.510.10">
    <property type="entry name" value="Transferase(Phosphotransferase) domain 1"/>
    <property type="match status" value="1"/>
</dbReference>
<dbReference type="InterPro" id="IPR018934">
    <property type="entry name" value="RIO_dom"/>
</dbReference>
<evidence type="ECO:0000256" key="5">
    <source>
        <dbReference type="ARBA" id="ARBA00022777"/>
    </source>
</evidence>
<keyword evidence="4" id="KW-0547">Nucleotide-binding</keyword>
<keyword evidence="3" id="KW-0808">Transferase</keyword>
<comment type="caution">
    <text evidence="10">The sequence shown here is derived from an EMBL/GenBank/DDBJ whole genome shotgun (WGS) entry which is preliminary data.</text>
</comment>
<comment type="catalytic activity">
    <reaction evidence="7">
        <text>L-threonyl-[protein] + ATP = O-phospho-L-threonyl-[protein] + ADP + H(+)</text>
        <dbReference type="Rhea" id="RHEA:46608"/>
        <dbReference type="Rhea" id="RHEA-COMP:11060"/>
        <dbReference type="Rhea" id="RHEA-COMP:11605"/>
        <dbReference type="ChEBI" id="CHEBI:15378"/>
        <dbReference type="ChEBI" id="CHEBI:30013"/>
        <dbReference type="ChEBI" id="CHEBI:30616"/>
        <dbReference type="ChEBI" id="CHEBI:61977"/>
        <dbReference type="ChEBI" id="CHEBI:456216"/>
        <dbReference type="EC" id="2.7.11.1"/>
    </reaction>
</comment>
<comment type="catalytic activity">
    <reaction evidence="8">
        <text>L-seryl-[protein] + ATP = O-phospho-L-seryl-[protein] + ADP + H(+)</text>
        <dbReference type="Rhea" id="RHEA:17989"/>
        <dbReference type="Rhea" id="RHEA-COMP:9863"/>
        <dbReference type="Rhea" id="RHEA-COMP:11604"/>
        <dbReference type="ChEBI" id="CHEBI:15378"/>
        <dbReference type="ChEBI" id="CHEBI:29999"/>
        <dbReference type="ChEBI" id="CHEBI:30616"/>
        <dbReference type="ChEBI" id="CHEBI:83421"/>
        <dbReference type="ChEBI" id="CHEBI:456216"/>
        <dbReference type="EC" id="2.7.11.1"/>
    </reaction>
</comment>
<keyword evidence="5" id="KW-0418">Kinase</keyword>
<evidence type="ECO:0000256" key="7">
    <source>
        <dbReference type="ARBA" id="ARBA00047899"/>
    </source>
</evidence>
<evidence type="ECO:0000256" key="3">
    <source>
        <dbReference type="ARBA" id="ARBA00022679"/>
    </source>
</evidence>
<dbReference type="Proteomes" id="UP001583172">
    <property type="component" value="Unassembled WGS sequence"/>
</dbReference>
<feature type="domain" description="RIO-type" evidence="9">
    <location>
        <begin position="115"/>
        <end position="210"/>
    </location>
</feature>
<dbReference type="EC" id="2.7.11.1" evidence="1"/>